<accession>A0ABY4PBY6</accession>
<gene>
    <name evidence="1" type="ORF">MOO47_05285</name>
</gene>
<dbReference type="InterPro" id="IPR029058">
    <property type="entry name" value="AB_hydrolase_fold"/>
</dbReference>
<dbReference type="RefSeq" id="WP_249512427.1">
    <property type="nucleotide sequence ID" value="NZ_CP093365.1"/>
</dbReference>
<reference evidence="1 2" key="1">
    <citation type="journal article" date="2022" name="Int. J. Syst. Evol. Microbiol.">
        <title>Apilactobacillus apisilvae sp. nov., Nicolia spurrieriana gen. nov. sp. nov., Bombilactobacillus folatiphilus sp. nov. and Bombilactobacillus thymidiniphilus sp. nov., four new lactic acid bacterial isolates from stingless bees Tetragonula carbonaria and Austroplebeia australis.</title>
        <authorList>
            <person name="Oliphant S.A."/>
            <person name="Watson-Haigh N.S."/>
            <person name="Sumby K.M."/>
            <person name="Gardner J."/>
            <person name="Groom S."/>
            <person name="Jiranek V."/>
        </authorList>
    </citation>
    <scope>NUCLEOTIDE SEQUENCE [LARGE SCALE GENOMIC DNA]</scope>
    <source>
        <strain evidence="1 2">SG4_A1</strain>
    </source>
</reference>
<protein>
    <recommendedName>
        <fullName evidence="3">Alpha/beta hydrolase</fullName>
    </recommendedName>
</protein>
<dbReference type="Gene3D" id="3.40.50.1820">
    <property type="entry name" value="alpha/beta hydrolase"/>
    <property type="match status" value="1"/>
</dbReference>
<dbReference type="EMBL" id="CP093365">
    <property type="protein sequence ID" value="UQS83201.1"/>
    <property type="molecule type" value="Genomic_DNA"/>
</dbReference>
<sequence length="261" mass="29596">MIQVQDVTVSNGKLVYYFEDNQQTKNTIFLPDMTQSVNSCLQIMIYNGLTNSYALDFRYHGLSSAQGAYDLNSLASDLTEFIQKIALTNYQIVAAGNAVWVVEQAILQYQIQPQKVVALDSDFITDNTSILDADFADYSTLLATKKQAINQQAATLDLQEYQQQMILNAQMADYHKVEQAYQLYVTTTKQQEFNASLPRRSFSSLAMPTTLLLTKASQQKIVTQKLTPTQRKSYAAFECYVIDKTPHELLWYAPLTVLNFI</sequence>
<dbReference type="Proteomes" id="UP000831947">
    <property type="component" value="Chromosome"/>
</dbReference>
<keyword evidence="2" id="KW-1185">Reference proteome</keyword>
<evidence type="ECO:0008006" key="3">
    <source>
        <dbReference type="Google" id="ProtNLM"/>
    </source>
</evidence>
<evidence type="ECO:0000313" key="2">
    <source>
        <dbReference type="Proteomes" id="UP000831947"/>
    </source>
</evidence>
<organism evidence="1 2">
    <name type="scientific">Bombilactobacillus thymidiniphilus</name>
    <dbReference type="NCBI Taxonomy" id="2923363"/>
    <lineage>
        <taxon>Bacteria</taxon>
        <taxon>Bacillati</taxon>
        <taxon>Bacillota</taxon>
        <taxon>Bacilli</taxon>
        <taxon>Lactobacillales</taxon>
        <taxon>Lactobacillaceae</taxon>
        <taxon>Bombilactobacillus</taxon>
    </lineage>
</organism>
<proteinExistence type="predicted"/>
<name>A0ABY4PBY6_9LACO</name>
<dbReference type="SUPFAM" id="SSF53474">
    <property type="entry name" value="alpha/beta-Hydrolases"/>
    <property type="match status" value="1"/>
</dbReference>
<evidence type="ECO:0000313" key="1">
    <source>
        <dbReference type="EMBL" id="UQS83201.1"/>
    </source>
</evidence>